<evidence type="ECO:0000259" key="2">
    <source>
        <dbReference type="PROSITE" id="PS51724"/>
    </source>
</evidence>
<sequence length="449" mass="50144">MKLYLDPGHGGTDSGATGHGLTEKSVNLDIALRIRNLLTQNYENVEVLMSRTSDITKTLNQRTDEANSWGADFYLSIHCNAFNGSARGYEDYIHSSLSDSSQTAQYRDTIHEEIIKLNRLSNRGKKKANFHVLRETTMSAMLTENGFIDNAQDAALIGDPNWRQDVAQGHVNGLVKAFNLTPKEDDGDAIYKVIAGSFQTRDNADRRVEYLDNRGIESFVTTTTISGTVWYRVQAGAFSNRENAEKRLEEVKSVGIQDAYILTESTSQEEKKSEVTGHTIQGATYLSPELMQRFVKNVNPDAPDIANYYLELGKKYSVRGDVAFAQAILETDYFRFTGLVQPDQNNYAGIGATGPENSGASFETPEEGVRAHIQHLYAYASNRSLPEEEELVDPRFDLVTRASAPTWFGLNGKWAVPGDSYGQSIIRLYKTMIVYAVKELNRVNQNIDL</sequence>
<name>A0A1H9F775_9BACI</name>
<dbReference type="PANTHER" id="PTHR30404">
    <property type="entry name" value="N-ACETYLMURAMOYL-L-ALANINE AMIDASE"/>
    <property type="match status" value="1"/>
</dbReference>
<organism evidence="3 4">
    <name type="scientific">Piscibacillus halophilus</name>
    <dbReference type="NCBI Taxonomy" id="571933"/>
    <lineage>
        <taxon>Bacteria</taxon>
        <taxon>Bacillati</taxon>
        <taxon>Bacillota</taxon>
        <taxon>Bacilli</taxon>
        <taxon>Bacillales</taxon>
        <taxon>Bacillaceae</taxon>
        <taxon>Piscibacillus</taxon>
    </lineage>
</organism>
<dbReference type="PANTHER" id="PTHR30404:SF0">
    <property type="entry name" value="N-ACETYLMURAMOYL-L-ALANINE AMIDASE AMIC"/>
    <property type="match status" value="1"/>
</dbReference>
<evidence type="ECO:0000313" key="3">
    <source>
        <dbReference type="EMBL" id="SEQ33715.1"/>
    </source>
</evidence>
<dbReference type="GO" id="GO:0008745">
    <property type="term" value="F:N-acetylmuramoyl-L-alanine amidase activity"/>
    <property type="evidence" value="ECO:0007669"/>
    <property type="project" value="InterPro"/>
</dbReference>
<dbReference type="Gene3D" id="3.40.630.40">
    <property type="entry name" value="Zn-dependent exopeptidases"/>
    <property type="match status" value="1"/>
</dbReference>
<accession>A0A1H9F775</accession>
<dbReference type="GO" id="GO:0042834">
    <property type="term" value="F:peptidoglycan binding"/>
    <property type="evidence" value="ECO:0007669"/>
    <property type="project" value="InterPro"/>
</dbReference>
<dbReference type="InterPro" id="IPR036680">
    <property type="entry name" value="SPOR-like_sf"/>
</dbReference>
<dbReference type="SUPFAM" id="SSF53187">
    <property type="entry name" value="Zn-dependent exopeptidases"/>
    <property type="match status" value="1"/>
</dbReference>
<dbReference type="Pfam" id="PF01520">
    <property type="entry name" value="Amidase_3"/>
    <property type="match status" value="1"/>
</dbReference>
<protein>
    <submittedName>
        <fullName evidence="3">N-acetylmuramoyl-L-alanine amidase</fullName>
    </submittedName>
</protein>
<proteinExistence type="predicted"/>
<keyword evidence="4" id="KW-1185">Reference proteome</keyword>
<dbReference type="CDD" id="cd02696">
    <property type="entry name" value="MurNAc-LAA"/>
    <property type="match status" value="1"/>
</dbReference>
<dbReference type="AlphaFoldDB" id="A0A1H9F775"/>
<evidence type="ECO:0000256" key="1">
    <source>
        <dbReference type="ARBA" id="ARBA00022801"/>
    </source>
</evidence>
<dbReference type="Gene3D" id="1.10.530.10">
    <property type="match status" value="1"/>
</dbReference>
<dbReference type="InterPro" id="IPR007730">
    <property type="entry name" value="SPOR-like_dom"/>
</dbReference>
<dbReference type="SUPFAM" id="SSF110997">
    <property type="entry name" value="Sporulation related repeat"/>
    <property type="match status" value="1"/>
</dbReference>
<evidence type="ECO:0000313" key="4">
    <source>
        <dbReference type="Proteomes" id="UP000199427"/>
    </source>
</evidence>
<dbReference type="GO" id="GO:0030288">
    <property type="term" value="C:outer membrane-bounded periplasmic space"/>
    <property type="evidence" value="ECO:0007669"/>
    <property type="project" value="TreeGrafter"/>
</dbReference>
<dbReference type="PROSITE" id="PS51724">
    <property type="entry name" value="SPOR"/>
    <property type="match status" value="1"/>
</dbReference>
<dbReference type="STRING" id="571933.SAMN05216362_11151"/>
<feature type="domain" description="SPOR" evidence="2">
    <location>
        <begin position="185"/>
        <end position="264"/>
    </location>
</feature>
<dbReference type="GO" id="GO:0004040">
    <property type="term" value="F:amidase activity"/>
    <property type="evidence" value="ECO:0007669"/>
    <property type="project" value="InterPro"/>
</dbReference>
<dbReference type="Pfam" id="PF05036">
    <property type="entry name" value="SPOR"/>
    <property type="match status" value="1"/>
</dbReference>
<dbReference type="InterPro" id="IPR050695">
    <property type="entry name" value="N-acetylmuramoyl_amidase_3"/>
</dbReference>
<dbReference type="OrthoDB" id="9763643at2"/>
<dbReference type="InterPro" id="IPR002508">
    <property type="entry name" value="MurNAc-LAA_cat"/>
</dbReference>
<gene>
    <name evidence="3" type="ORF">SAMN05216362_11151</name>
</gene>
<dbReference type="GO" id="GO:0009253">
    <property type="term" value="P:peptidoglycan catabolic process"/>
    <property type="evidence" value="ECO:0007669"/>
    <property type="project" value="InterPro"/>
</dbReference>
<reference evidence="3 4" key="1">
    <citation type="submission" date="2016-10" db="EMBL/GenBank/DDBJ databases">
        <authorList>
            <person name="de Groot N.N."/>
        </authorList>
    </citation>
    <scope>NUCLEOTIDE SEQUENCE [LARGE SCALE GENOMIC DNA]</scope>
    <source>
        <strain evidence="3 4">DSM 21633</strain>
    </source>
</reference>
<dbReference type="EMBL" id="FOES01000011">
    <property type="protein sequence ID" value="SEQ33715.1"/>
    <property type="molecule type" value="Genomic_DNA"/>
</dbReference>
<dbReference type="Proteomes" id="UP000199427">
    <property type="component" value="Unassembled WGS sequence"/>
</dbReference>
<dbReference type="InterPro" id="IPR002901">
    <property type="entry name" value="MGlyc_endo_b_GlcNAc-like_dom"/>
</dbReference>
<dbReference type="SMART" id="SM00646">
    <property type="entry name" value="Ami_3"/>
    <property type="match status" value="1"/>
</dbReference>
<dbReference type="Pfam" id="PF01832">
    <property type="entry name" value="Glucosaminidase"/>
    <property type="match status" value="1"/>
</dbReference>
<keyword evidence="1" id="KW-0378">Hydrolase</keyword>
<dbReference type="Gene3D" id="3.30.70.1070">
    <property type="entry name" value="Sporulation related repeat"/>
    <property type="match status" value="1"/>
</dbReference>